<organism evidence="4 5">
    <name type="scientific">Coprobacillus cateniformis</name>
    <dbReference type="NCBI Taxonomy" id="100884"/>
    <lineage>
        <taxon>Bacteria</taxon>
        <taxon>Bacillati</taxon>
        <taxon>Bacillota</taxon>
        <taxon>Erysipelotrichia</taxon>
        <taxon>Erysipelotrichales</taxon>
        <taxon>Coprobacillaceae</taxon>
        <taxon>Coprobacillus</taxon>
    </lineage>
</organism>
<sequence length="275" mass="33428">MSQYYQTYYTTGEFAKLCHTTKETLFHYDQLGLLKPDLVKENGYRYYLSKQYFEYDFIKVLQEAKMSLKEIQLFMKERNSQNFVNILSEKNQELENEKKKIQRMQYRIQQAIHMTEYGMKTKHMEPFFEECKEEHLLTISLPGRQMTDKEMMTYISEHLEYCHQNHLTEELPIGSIVYKNQYLKGSYNENCYYVRIEKKRKDDNYWLKPKGLYGTILHEGFYDTIHESVCKLLDFIEKEGYQVIGDMYEYEIHNHFTSQDIYKYLIQISIPVEKR</sequence>
<keyword evidence="5" id="KW-1185">Reference proteome</keyword>
<dbReference type="SMART" id="SM00422">
    <property type="entry name" value="HTH_MERR"/>
    <property type="match status" value="1"/>
</dbReference>
<dbReference type="Proteomes" id="UP000003157">
    <property type="component" value="Unassembled WGS sequence"/>
</dbReference>
<dbReference type="eggNOG" id="COG4978">
    <property type="taxonomic scope" value="Bacteria"/>
</dbReference>
<dbReference type="Gene3D" id="1.10.1660.10">
    <property type="match status" value="1"/>
</dbReference>
<evidence type="ECO:0000313" key="5">
    <source>
        <dbReference type="Proteomes" id="UP000003157"/>
    </source>
</evidence>
<dbReference type="HOGENOM" id="CLU_065103_0_2_9"/>
<dbReference type="EMBL" id="ADKX01000035">
    <property type="protein sequence ID" value="EFW04572.1"/>
    <property type="molecule type" value="Genomic_DNA"/>
</dbReference>
<accession>E7GBK2</accession>
<feature type="domain" description="HTH merR-type" evidence="3">
    <location>
        <begin position="8"/>
        <end position="77"/>
    </location>
</feature>
<dbReference type="OrthoDB" id="9773308at2"/>
<dbReference type="InterPro" id="IPR000551">
    <property type="entry name" value="MerR-type_HTH_dom"/>
</dbReference>
<dbReference type="GO" id="GO:0003677">
    <property type="term" value="F:DNA binding"/>
    <property type="evidence" value="ECO:0007669"/>
    <property type="project" value="UniProtKB-KW"/>
</dbReference>
<feature type="coiled-coil region" evidence="2">
    <location>
        <begin position="84"/>
        <end position="114"/>
    </location>
</feature>
<evidence type="ECO:0000256" key="1">
    <source>
        <dbReference type="ARBA" id="ARBA00023125"/>
    </source>
</evidence>
<dbReference type="Gene3D" id="3.20.80.10">
    <property type="entry name" value="Regulatory factor, effector binding domain"/>
    <property type="match status" value="1"/>
</dbReference>
<evidence type="ECO:0000313" key="4">
    <source>
        <dbReference type="EMBL" id="EFW04572.1"/>
    </source>
</evidence>
<keyword evidence="2" id="KW-0175">Coiled coil</keyword>
<evidence type="ECO:0000259" key="3">
    <source>
        <dbReference type="PROSITE" id="PS50937"/>
    </source>
</evidence>
<dbReference type="SUPFAM" id="SSF46955">
    <property type="entry name" value="Putative DNA-binding domain"/>
    <property type="match status" value="1"/>
</dbReference>
<proteinExistence type="predicted"/>
<name>E7GBK2_9FIRM</name>
<dbReference type="PROSITE" id="PS50937">
    <property type="entry name" value="HTH_MERR_2"/>
    <property type="match status" value="1"/>
</dbReference>
<dbReference type="PANTHER" id="PTHR30204:SF85">
    <property type="entry name" value="MULTIDRUG-EFFLUX TRANSPORTER 2 REGULATOR"/>
    <property type="match status" value="1"/>
</dbReference>
<dbReference type="InterPro" id="IPR047057">
    <property type="entry name" value="MerR_fam"/>
</dbReference>
<dbReference type="AlphaFoldDB" id="E7GBK2"/>
<dbReference type="Pfam" id="PF13411">
    <property type="entry name" value="MerR_1"/>
    <property type="match status" value="1"/>
</dbReference>
<evidence type="ECO:0000256" key="2">
    <source>
        <dbReference type="SAM" id="Coils"/>
    </source>
</evidence>
<protein>
    <recommendedName>
        <fullName evidence="3">HTH merR-type domain-containing protein</fullName>
    </recommendedName>
</protein>
<keyword evidence="1" id="KW-0238">DNA-binding</keyword>
<dbReference type="InterPro" id="IPR009061">
    <property type="entry name" value="DNA-bd_dom_put_sf"/>
</dbReference>
<dbReference type="STRING" id="100884.GCA_000269565_02254"/>
<dbReference type="SUPFAM" id="SSF55136">
    <property type="entry name" value="Probable bacterial effector-binding domain"/>
    <property type="match status" value="1"/>
</dbReference>
<gene>
    <name evidence="4" type="ORF">HMPREF9488_02143</name>
</gene>
<dbReference type="PANTHER" id="PTHR30204">
    <property type="entry name" value="REDOX-CYCLING DRUG-SENSING TRANSCRIPTIONAL ACTIVATOR SOXR"/>
    <property type="match status" value="1"/>
</dbReference>
<dbReference type="RefSeq" id="WP_008789243.1">
    <property type="nucleotide sequence ID" value="NZ_AKCB01000001.1"/>
</dbReference>
<dbReference type="GeneID" id="78230088"/>
<dbReference type="InterPro" id="IPR011256">
    <property type="entry name" value="Reg_factor_effector_dom_sf"/>
</dbReference>
<comment type="caution">
    <text evidence="4">The sequence shown here is derived from an EMBL/GenBank/DDBJ whole genome shotgun (WGS) entry which is preliminary data.</text>
</comment>
<reference evidence="4 5" key="1">
    <citation type="submission" date="2010-12" db="EMBL/GenBank/DDBJ databases">
        <title>The Genome Sequence of Coprobacillus sp. strain 29_1.</title>
        <authorList>
            <consortium name="The Broad Institute Genome Sequencing Platform"/>
            <person name="Earl A."/>
            <person name="Ward D."/>
            <person name="Feldgarden M."/>
            <person name="Gevers D."/>
            <person name="Daigneault M."/>
            <person name="Sibley C.D."/>
            <person name="White A."/>
            <person name="Strauss J."/>
            <person name="Allen-Vercoe E."/>
            <person name="Young S.K."/>
            <person name="Zeng Q."/>
            <person name="Gargeya S."/>
            <person name="Fitzgerald M."/>
            <person name="Haas B."/>
            <person name="Abouelleil A."/>
            <person name="Alvarado L."/>
            <person name="Arachchi H.M."/>
            <person name="Berlin A."/>
            <person name="Brown A."/>
            <person name="Chapman S.B."/>
            <person name="Chen Z."/>
            <person name="Dunbar C."/>
            <person name="Freedman E."/>
            <person name="Gearin G."/>
            <person name="Gellesch M."/>
            <person name="Goldberg J."/>
            <person name="Griggs A."/>
            <person name="Gujja S."/>
            <person name="Heilman E."/>
            <person name="Heiman D."/>
            <person name="Howarth C."/>
            <person name="Larson L."/>
            <person name="Lui A."/>
            <person name="MacDonald P.J.P."/>
            <person name="Mehta T."/>
            <person name="Montmayeur A."/>
            <person name="Murphy C."/>
            <person name="Neiman D."/>
            <person name="Pearson M."/>
            <person name="Priest M."/>
            <person name="Roberts A."/>
            <person name="Saif S."/>
            <person name="Shea T."/>
            <person name="Shenoy N."/>
            <person name="Sisk P."/>
            <person name="Stolte C."/>
            <person name="Sykes S."/>
            <person name="White J."/>
            <person name="Yandava C."/>
            <person name="Nusbaum C."/>
            <person name="Birren B."/>
        </authorList>
    </citation>
    <scope>NUCLEOTIDE SEQUENCE [LARGE SCALE GENOMIC DNA]</scope>
    <source>
        <strain evidence="4 5">29_1</strain>
    </source>
</reference>
<dbReference type="eggNOG" id="COG0789">
    <property type="taxonomic scope" value="Bacteria"/>
</dbReference>
<dbReference type="GO" id="GO:0003700">
    <property type="term" value="F:DNA-binding transcription factor activity"/>
    <property type="evidence" value="ECO:0007669"/>
    <property type="project" value="InterPro"/>
</dbReference>